<dbReference type="RefSeq" id="WP_183209001.1">
    <property type="nucleotide sequence ID" value="NZ_JACIER010000011.1"/>
</dbReference>
<protein>
    <recommendedName>
        <fullName evidence="4">Transmembrane protein</fullName>
    </recommendedName>
</protein>
<accession>A0A840D3P8</accession>
<sequence length="178" mass="19700">MLNQSNHATIFACSHPNTVKRTSSVSLLFFSTMVLVGISAFFLTFQLSDKTSAACMGLMVLGTGLFLLGTFGLVWKSKAVVYVPTGSVTREHTLLFNLKYKDELVNLVNLGSFPQEISIRSEAGGVIRMDLLLSKDRKFAAVQLFQFTDYTYQPLTGIRYFADGEAEAVGSFWAKSKR</sequence>
<keyword evidence="1" id="KW-0812">Transmembrane</keyword>
<keyword evidence="3" id="KW-1185">Reference proteome</keyword>
<comment type="caution">
    <text evidence="2">The sequence shown here is derived from an EMBL/GenBank/DDBJ whole genome shotgun (WGS) entry which is preliminary data.</text>
</comment>
<keyword evidence="1" id="KW-1133">Transmembrane helix</keyword>
<proteinExistence type="predicted"/>
<reference evidence="2" key="1">
    <citation type="submission" date="2020-08" db="EMBL/GenBank/DDBJ databases">
        <title>Genomic Encyclopedia of Type Strains, Phase IV (KMG-IV): sequencing the most valuable type-strain genomes for metagenomic binning, comparative biology and taxonomic classification.</title>
        <authorList>
            <person name="Goeker M."/>
        </authorList>
    </citation>
    <scope>NUCLEOTIDE SEQUENCE [LARGE SCALE GENOMIC DNA]</scope>
    <source>
        <strain evidence="2">DSM 105720</strain>
    </source>
</reference>
<organism evidence="2 3">
    <name type="scientific">Bacteroides reticulotermitis</name>
    <dbReference type="NCBI Taxonomy" id="1133319"/>
    <lineage>
        <taxon>Bacteria</taxon>
        <taxon>Pseudomonadati</taxon>
        <taxon>Bacteroidota</taxon>
        <taxon>Bacteroidia</taxon>
        <taxon>Bacteroidales</taxon>
        <taxon>Bacteroidaceae</taxon>
        <taxon>Bacteroides</taxon>
    </lineage>
</organism>
<dbReference type="Proteomes" id="UP000560658">
    <property type="component" value="Unassembled WGS sequence"/>
</dbReference>
<evidence type="ECO:0008006" key="4">
    <source>
        <dbReference type="Google" id="ProtNLM"/>
    </source>
</evidence>
<feature type="transmembrane region" description="Helical" evidence="1">
    <location>
        <begin position="25"/>
        <end position="45"/>
    </location>
</feature>
<feature type="transmembrane region" description="Helical" evidence="1">
    <location>
        <begin position="51"/>
        <end position="75"/>
    </location>
</feature>
<dbReference type="EMBL" id="JACIER010000011">
    <property type="protein sequence ID" value="MBB4045048.1"/>
    <property type="molecule type" value="Genomic_DNA"/>
</dbReference>
<evidence type="ECO:0000256" key="1">
    <source>
        <dbReference type="SAM" id="Phobius"/>
    </source>
</evidence>
<evidence type="ECO:0000313" key="3">
    <source>
        <dbReference type="Proteomes" id="UP000560658"/>
    </source>
</evidence>
<name>A0A840D3P8_9BACE</name>
<evidence type="ECO:0000313" key="2">
    <source>
        <dbReference type="EMBL" id="MBB4045048.1"/>
    </source>
</evidence>
<gene>
    <name evidence="2" type="ORF">GGR06_002850</name>
</gene>
<keyword evidence="1" id="KW-0472">Membrane</keyword>
<dbReference type="AlphaFoldDB" id="A0A840D3P8"/>